<keyword evidence="1" id="KW-1133">Transmembrane helix</keyword>
<feature type="transmembrane region" description="Helical" evidence="1">
    <location>
        <begin position="171"/>
        <end position="192"/>
    </location>
</feature>
<evidence type="ECO:0008006" key="4">
    <source>
        <dbReference type="Google" id="ProtNLM"/>
    </source>
</evidence>
<dbReference type="PANTHER" id="PTHR28019:SF2">
    <property type="entry name" value="CELL MEMBRANE PROTEIN YLR413W-RELATED"/>
    <property type="match status" value="1"/>
</dbReference>
<dbReference type="GO" id="GO:0005886">
    <property type="term" value="C:plasma membrane"/>
    <property type="evidence" value="ECO:0007669"/>
    <property type="project" value="InterPro"/>
</dbReference>
<dbReference type="GO" id="GO:0051285">
    <property type="term" value="C:cell cortex of cell tip"/>
    <property type="evidence" value="ECO:0007669"/>
    <property type="project" value="TreeGrafter"/>
</dbReference>
<name>A0A166B682_9AGAM</name>
<dbReference type="GO" id="GO:0031505">
    <property type="term" value="P:fungal-type cell wall organization"/>
    <property type="evidence" value="ECO:0007669"/>
    <property type="project" value="TreeGrafter"/>
</dbReference>
<proteinExistence type="predicted"/>
<protein>
    <recommendedName>
        <fullName evidence="4">Actin cortical patch SUR7/pH-response regulator PalI</fullName>
    </recommendedName>
</protein>
<evidence type="ECO:0000313" key="2">
    <source>
        <dbReference type="EMBL" id="KZT36039.1"/>
    </source>
</evidence>
<dbReference type="EMBL" id="KV428119">
    <property type="protein sequence ID" value="KZT36039.1"/>
    <property type="molecule type" value="Genomic_DNA"/>
</dbReference>
<reference evidence="2 3" key="1">
    <citation type="journal article" date="2016" name="Mol. Biol. Evol.">
        <title>Comparative Genomics of Early-Diverging Mushroom-Forming Fungi Provides Insights into the Origins of Lignocellulose Decay Capabilities.</title>
        <authorList>
            <person name="Nagy L.G."/>
            <person name="Riley R."/>
            <person name="Tritt A."/>
            <person name="Adam C."/>
            <person name="Daum C."/>
            <person name="Floudas D."/>
            <person name="Sun H."/>
            <person name="Yadav J.S."/>
            <person name="Pangilinan J."/>
            <person name="Larsson K.H."/>
            <person name="Matsuura K."/>
            <person name="Barry K."/>
            <person name="Labutti K."/>
            <person name="Kuo R."/>
            <person name="Ohm R.A."/>
            <person name="Bhattacharya S.S."/>
            <person name="Shirouzu T."/>
            <person name="Yoshinaga Y."/>
            <person name="Martin F.M."/>
            <person name="Grigoriev I.V."/>
            <person name="Hibbett D.S."/>
        </authorList>
    </citation>
    <scope>NUCLEOTIDE SEQUENCE [LARGE SCALE GENOMIC DNA]</scope>
    <source>
        <strain evidence="2 3">HHB10207 ss-3</strain>
    </source>
</reference>
<gene>
    <name evidence="2" type="ORF">SISSUDRAFT_1071662</name>
</gene>
<dbReference type="Proteomes" id="UP000076798">
    <property type="component" value="Unassembled WGS sequence"/>
</dbReference>
<keyword evidence="3" id="KW-1185">Reference proteome</keyword>
<sequence>MPIIPGEVCIGSATFFSYVSVGQLNTSTIPRGISMVKMNVSGFGDALSQSHAGDSAAGLYTTNATAPLEEGDGLRQIYAWGFYSHCAYVAPEQGICSNKSQPNLFQPFDTMVADAPAKFHTVTQFIVPNSGFTDSSFLGSLSRGAYWLCFIGSILAALAMIFGVKRGNFTFFLSATFAILGSLMLLISAAIWTSVVVRAQAVNGQGVNTTATATSPIPLGIHVSFGPGVWLLWAAFASLFFSTIPYVVSCFTYRG</sequence>
<feature type="transmembrane region" description="Helical" evidence="1">
    <location>
        <begin position="145"/>
        <end position="164"/>
    </location>
</feature>
<evidence type="ECO:0000256" key="1">
    <source>
        <dbReference type="SAM" id="Phobius"/>
    </source>
</evidence>
<dbReference type="AlphaFoldDB" id="A0A166B682"/>
<evidence type="ECO:0000313" key="3">
    <source>
        <dbReference type="Proteomes" id="UP000076798"/>
    </source>
</evidence>
<accession>A0A166B682</accession>
<dbReference type="PANTHER" id="PTHR28019">
    <property type="entry name" value="CELL MEMBRANE PROTEIN YLR413W-RELATED"/>
    <property type="match status" value="1"/>
</dbReference>
<dbReference type="InterPro" id="IPR009571">
    <property type="entry name" value="SUR7/Rim9-like_fungi"/>
</dbReference>
<feature type="transmembrane region" description="Helical" evidence="1">
    <location>
        <begin position="230"/>
        <end position="253"/>
    </location>
</feature>
<organism evidence="2 3">
    <name type="scientific">Sistotremastrum suecicum HHB10207 ss-3</name>
    <dbReference type="NCBI Taxonomy" id="1314776"/>
    <lineage>
        <taxon>Eukaryota</taxon>
        <taxon>Fungi</taxon>
        <taxon>Dikarya</taxon>
        <taxon>Basidiomycota</taxon>
        <taxon>Agaricomycotina</taxon>
        <taxon>Agaricomycetes</taxon>
        <taxon>Sistotremastrales</taxon>
        <taxon>Sistotremastraceae</taxon>
        <taxon>Sistotremastrum</taxon>
    </lineage>
</organism>
<keyword evidence="1" id="KW-0812">Transmembrane</keyword>
<dbReference type="InterPro" id="IPR052413">
    <property type="entry name" value="SUR7_domain"/>
</dbReference>
<dbReference type="Pfam" id="PF06687">
    <property type="entry name" value="SUR7"/>
    <property type="match status" value="1"/>
</dbReference>
<keyword evidence="1" id="KW-0472">Membrane</keyword>
<dbReference type="STRING" id="1314776.A0A166B682"/>
<dbReference type="OrthoDB" id="3349852at2759"/>